<accession>A0A7S4AFC0</accession>
<feature type="region of interest" description="Disordered" evidence="3">
    <location>
        <begin position="273"/>
        <end position="303"/>
    </location>
</feature>
<evidence type="ECO:0008006" key="5">
    <source>
        <dbReference type="Google" id="ProtNLM"/>
    </source>
</evidence>
<dbReference type="PRINTS" id="PR00420">
    <property type="entry name" value="RNGMNOXGNASE"/>
</dbReference>
<dbReference type="EMBL" id="HBIX01008190">
    <property type="protein sequence ID" value="CAE0713573.1"/>
    <property type="molecule type" value="Transcribed_RNA"/>
</dbReference>
<dbReference type="InterPro" id="IPR036188">
    <property type="entry name" value="FAD/NAD-bd_sf"/>
</dbReference>
<dbReference type="SUPFAM" id="SSF51905">
    <property type="entry name" value="FAD/NAD(P)-binding domain"/>
    <property type="match status" value="1"/>
</dbReference>
<dbReference type="PANTHER" id="PTHR13789">
    <property type="entry name" value="MONOOXYGENASE"/>
    <property type="match status" value="1"/>
</dbReference>
<keyword evidence="1" id="KW-0560">Oxidoreductase</keyword>
<organism evidence="4">
    <name type="scientific">Pseudo-nitzschia australis</name>
    <dbReference type="NCBI Taxonomy" id="44445"/>
    <lineage>
        <taxon>Eukaryota</taxon>
        <taxon>Sar</taxon>
        <taxon>Stramenopiles</taxon>
        <taxon>Ochrophyta</taxon>
        <taxon>Bacillariophyta</taxon>
        <taxon>Bacillariophyceae</taxon>
        <taxon>Bacillariophycidae</taxon>
        <taxon>Bacillariales</taxon>
        <taxon>Bacillariaceae</taxon>
        <taxon>Pseudo-nitzschia</taxon>
    </lineage>
</organism>
<dbReference type="InterPro" id="IPR050493">
    <property type="entry name" value="FAD-dep_Monooxygenase_BioMet"/>
</dbReference>
<evidence type="ECO:0000256" key="3">
    <source>
        <dbReference type="SAM" id="MobiDB-lite"/>
    </source>
</evidence>
<dbReference type="PANTHER" id="PTHR13789:SF309">
    <property type="entry name" value="PUTATIVE (AFU_ORTHOLOGUE AFUA_6G14510)-RELATED"/>
    <property type="match status" value="1"/>
</dbReference>
<dbReference type="Gene3D" id="3.30.9.30">
    <property type="match status" value="1"/>
</dbReference>
<gene>
    <name evidence="4" type="ORF">PAUS00366_LOCUS6325</name>
</gene>
<protein>
    <recommendedName>
        <fullName evidence="5">FAD-binding domain-containing protein</fullName>
    </recommendedName>
</protein>
<name>A0A7S4AFC0_9STRA</name>
<feature type="compositionally biased region" description="Low complexity" evidence="3">
    <location>
        <begin position="287"/>
        <end position="299"/>
    </location>
</feature>
<keyword evidence="2" id="KW-0503">Monooxygenase</keyword>
<proteinExistence type="predicted"/>
<evidence type="ECO:0000313" key="4">
    <source>
        <dbReference type="EMBL" id="CAE0713573.1"/>
    </source>
</evidence>
<evidence type="ECO:0000256" key="2">
    <source>
        <dbReference type="ARBA" id="ARBA00023033"/>
    </source>
</evidence>
<evidence type="ECO:0000256" key="1">
    <source>
        <dbReference type="ARBA" id="ARBA00023002"/>
    </source>
</evidence>
<reference evidence="4" key="1">
    <citation type="submission" date="2021-01" db="EMBL/GenBank/DDBJ databases">
        <authorList>
            <person name="Corre E."/>
            <person name="Pelletier E."/>
            <person name="Niang G."/>
            <person name="Scheremetjew M."/>
            <person name="Finn R."/>
            <person name="Kale V."/>
            <person name="Holt S."/>
            <person name="Cochrane G."/>
            <person name="Meng A."/>
            <person name="Brown T."/>
            <person name="Cohen L."/>
        </authorList>
    </citation>
    <scope>NUCLEOTIDE SEQUENCE</scope>
    <source>
        <strain evidence="4">10249 10 AB</strain>
    </source>
</reference>
<dbReference type="GO" id="GO:0004497">
    <property type="term" value="F:monooxygenase activity"/>
    <property type="evidence" value="ECO:0007669"/>
    <property type="project" value="UniProtKB-KW"/>
</dbReference>
<sequence>MQSLPLGCIISRRCWARTTNAAACSTLFGLPGVHSEYRYQCQYRYFSVISSSGGSSSGDGNNSLGERLRVAIVGGGAAGLSTALHLAPLVTAGLISAPIDVYDAGERQSSPIGVGIWSTALYAFRDSKDVDSHQIVFNDMYRKGTLSERVGFRSPGGDWLAESNLAGEKTPDFLFLRESDMLGALQKGVHHEVQRGRVVLHTGLCGKIDSIAEDSPQPWSAPLLVLKNGTENPPEKTERDYHLIVAADGMNSVIRKTYGGYVAKRRRRFLGTGAMGNESDGPLDLPNGDINGNGNGDNNDNLEESWDVLNHAEATSTQDRHYHVFRGNSPVTRDEVEGLEKAFQTWGESGNMRFATVPMEFSSAGGKKEELHTWFITIDDEKSSSEQDPEKRKAMLLEAFRDWHDPIRRLVEATPADEILMERAMAHKHSCEPVVNFNRVVHMIRRKPVPANGKGPVIQFVGDSFMTVDPILAQGFTFGMEGAAAMAQSLANCLEKKNPEDSDGGRSIDYSLSNHHQKQLAFSPHLLRKELLDRHDRRLNRLICLLRSSELVQALGQPTKGSISGWISRYIIRPAMRLTPDFIKTPIFNRVMEYSLGLGLHTHSAATIRK</sequence>
<dbReference type="AlphaFoldDB" id="A0A7S4AFC0"/>
<dbReference type="Gene3D" id="3.50.50.60">
    <property type="entry name" value="FAD/NAD(P)-binding domain"/>
    <property type="match status" value="1"/>
</dbReference>